<dbReference type="Gene3D" id="1.10.8.270">
    <property type="entry name" value="putative rabgap domain of human tbc1 domain family member 14 like domains"/>
    <property type="match status" value="1"/>
</dbReference>
<dbReference type="Pfam" id="PF00566">
    <property type="entry name" value="RabGAP-TBC"/>
    <property type="match status" value="2"/>
</dbReference>
<dbReference type="InterPro" id="IPR000195">
    <property type="entry name" value="Rab-GAP-TBC_dom"/>
</dbReference>
<dbReference type="FunFam" id="1.10.472.80:FF:000038">
    <property type="entry name" value="TBC1 domain family member 5"/>
    <property type="match status" value="1"/>
</dbReference>
<dbReference type="Pfam" id="PF13621">
    <property type="entry name" value="Cupin_8"/>
    <property type="match status" value="1"/>
</dbReference>
<dbReference type="PANTHER" id="PTHR12461">
    <property type="entry name" value="HYPOXIA-INDUCIBLE FACTOR 1 ALPHA INHIBITOR-RELATED"/>
    <property type="match status" value="1"/>
</dbReference>
<feature type="compositionally biased region" description="Polar residues" evidence="1">
    <location>
        <begin position="891"/>
        <end position="904"/>
    </location>
</feature>
<dbReference type="SUPFAM" id="SSF47923">
    <property type="entry name" value="Ypt/Rab-GAP domain of gyp1p"/>
    <property type="match status" value="2"/>
</dbReference>
<dbReference type="PROSITE" id="PS50086">
    <property type="entry name" value="TBC_RABGAP"/>
    <property type="match status" value="1"/>
</dbReference>
<dbReference type="STRING" id="92696.A0A4V2MXL6"/>
<feature type="compositionally biased region" description="Polar residues" evidence="1">
    <location>
        <begin position="527"/>
        <end position="540"/>
    </location>
</feature>
<dbReference type="OrthoDB" id="27140at2759"/>
<dbReference type="AlphaFoldDB" id="A0A4V2MXL6"/>
<dbReference type="Proteomes" id="UP000292702">
    <property type="component" value="Unassembled WGS sequence"/>
</dbReference>
<gene>
    <name evidence="4" type="ORF">EIP91_002617</name>
</gene>
<accession>A0A4V2MXL6</accession>
<sequence length="1229" mass="136764">MEHGLSLSSFLAEWVRPTSKELVSQLQDSSDSLTRGMLFDRLSLGAFTAAQEVVSGQRDQACEKLDALARSAYTHLSASKGASCWRRLYTESMLFQSLADLTEAVDAETARACIAHLDHAIITAGPCGEGRLELVLNLIKEVQTRYLQEPPKAYPLYQRQRSNYSPPQSPATVPRLSSPPSFTAFISTHCQAPFVISGYAEDWPARRTWHNMQYMRSVAGPGRVVPVEVGSDYRATDWTQRIMSWDTFLEAIRRNGADEVLYLAQHDLFKQFPALRDDVVVPDYVYASLPSPNDFPGYKSPRNDDQLVMNAWLGPMGTISPAHTDPFYNFYAQIVGRKTIWLAPPSATPHMYPYPPPDTSATEQAHHPAANNTDPSMSNTSRVDVFRTSGENEQFPDFWDHAVPQSMWVTLEPGDLLFFPPGWDAYDHLFRSNATLSKIKDRALGGRLFATADENRPGVVGRSMAWKLFLLPVEPLQSAVQAIATAPLQVLLTSRVEFKKALLERMKAPDGSYEDGLIIPGTDESPPRSQRAATNLDRNNPLSLHDENPWTEWFASMELRKTILQDVERTFPDIGYFRDQDIQNHLTNILFVYSSAHPDIGYRQGMHELLACLYYALDYDSIPSSTTEMDDTAVKEFCARSWVAADAWTLFSAVMRGIDRWYEWQEPKNASAAAAEKSPLASHVQLNLAGSGEGAAGMKPFVAPIVQACNRIQSVLLKSVDPELWKKLQSAGIEPQIYGIRWLRLLFTREFNMPDAMLLWDALFACDPSFDLTEWICVAMLLRIRNQLIPSDYSAQLTYLLRYPTSSPPSTPSSNDSPINPCTLLIRQALTLQMSPTPTTGVSIIYENRNLLDVPVEVPQPPPPPVRRRPPLGQRASSSDTHLPPRMNAEASGSRSYNGHTRQGSAGMGLPEMIARGLLERGESLGINKTVMNAVSELKRNLPDLASSLARLPSTPGSSYAAYPLTDERVPAERPPWEPRTRFEMEKDVADLRTMQKRLGDSVAWIVDTLLLDEGESSKSEDETKTIQGRKREALESLSYVRDVLQGGLSLSELDEDRLSNEEEATKRKRGITVEPERAKSPTHMPVQERLRYSPLPAPQPAMPSAPPKAASAADENTPTSAGWRAATGGFFPTPPLTLSHSVDQVNRPHTQHEHERGSISPMDTDIVTFLVRELAICDDAQAASEDIEHVPSKCYYRSCAEWGRRGVRANAAAAQYGLTRSNSAGSTE</sequence>
<dbReference type="InterPro" id="IPR041667">
    <property type="entry name" value="Cupin_8"/>
</dbReference>
<feature type="region of interest" description="Disordered" evidence="1">
    <location>
        <begin position="157"/>
        <end position="176"/>
    </location>
</feature>
<dbReference type="SUPFAM" id="SSF51197">
    <property type="entry name" value="Clavaminate synthase-like"/>
    <property type="match status" value="1"/>
</dbReference>
<name>A0A4V2MXL6_9APHY</name>
<evidence type="ECO:0000256" key="1">
    <source>
        <dbReference type="SAM" id="MobiDB-lite"/>
    </source>
</evidence>
<evidence type="ECO:0000313" key="4">
    <source>
        <dbReference type="EMBL" id="TCD70587.1"/>
    </source>
</evidence>
<evidence type="ECO:0000313" key="5">
    <source>
        <dbReference type="Proteomes" id="UP000292702"/>
    </source>
</evidence>
<dbReference type="Gene3D" id="1.10.472.80">
    <property type="entry name" value="Ypt/Rab-GAP domain of gyp1p, domain 3"/>
    <property type="match status" value="1"/>
</dbReference>
<dbReference type="SMART" id="SM00164">
    <property type="entry name" value="TBC"/>
    <property type="match status" value="1"/>
</dbReference>
<dbReference type="PANTHER" id="PTHR12461:SF94">
    <property type="entry name" value="JMJC DOMAIN-CONTAINING PROTEIN"/>
    <property type="match status" value="1"/>
</dbReference>
<dbReference type="PROSITE" id="PS51184">
    <property type="entry name" value="JMJC"/>
    <property type="match status" value="1"/>
</dbReference>
<feature type="region of interest" description="Disordered" evidence="1">
    <location>
        <begin position="514"/>
        <end position="540"/>
    </location>
</feature>
<dbReference type="FunFam" id="1.10.8.270:FF:000031">
    <property type="entry name" value="TBC1 domain family member 5"/>
    <property type="match status" value="1"/>
</dbReference>
<evidence type="ECO:0008006" key="6">
    <source>
        <dbReference type="Google" id="ProtNLM"/>
    </source>
</evidence>
<feature type="compositionally biased region" description="Pro residues" evidence="1">
    <location>
        <begin position="1096"/>
        <end position="1107"/>
    </location>
</feature>
<feature type="domain" description="JmjC" evidence="3">
    <location>
        <begin position="270"/>
        <end position="457"/>
    </location>
</feature>
<dbReference type="Gene3D" id="2.60.120.650">
    <property type="entry name" value="Cupin"/>
    <property type="match status" value="1"/>
</dbReference>
<comment type="caution">
    <text evidence="4">The sequence shown here is derived from an EMBL/GenBank/DDBJ whole genome shotgun (WGS) entry which is preliminary data.</text>
</comment>
<reference evidence="4 5" key="1">
    <citation type="submission" date="2018-11" db="EMBL/GenBank/DDBJ databases">
        <title>Genome assembly of Steccherinum ochraceum LE-BIN_3174, the white-rot fungus of the Steccherinaceae family (The Residual Polyporoid clade, Polyporales, Basidiomycota).</title>
        <authorList>
            <person name="Fedorova T.V."/>
            <person name="Glazunova O.A."/>
            <person name="Landesman E.O."/>
            <person name="Moiseenko K.V."/>
            <person name="Psurtseva N.V."/>
            <person name="Savinova O.S."/>
            <person name="Shakhova N.V."/>
            <person name="Tyazhelova T.V."/>
            <person name="Vasina D.V."/>
        </authorList>
    </citation>
    <scope>NUCLEOTIDE SEQUENCE [LARGE SCALE GENOMIC DNA]</scope>
    <source>
        <strain evidence="4 5">LE-BIN_3174</strain>
    </source>
</reference>
<proteinExistence type="predicted"/>
<feature type="domain" description="Rab-GAP TBC" evidence="2">
    <location>
        <begin position="543"/>
        <end position="767"/>
    </location>
</feature>
<dbReference type="InterPro" id="IPR003347">
    <property type="entry name" value="JmjC_dom"/>
</dbReference>
<protein>
    <recommendedName>
        <fullName evidence="6">Rab-GAP TBC domain-containing protein</fullName>
    </recommendedName>
</protein>
<feature type="compositionally biased region" description="Polar residues" evidence="1">
    <location>
        <begin position="370"/>
        <end position="381"/>
    </location>
</feature>
<feature type="region of interest" description="Disordered" evidence="1">
    <location>
        <begin position="854"/>
        <end position="908"/>
    </location>
</feature>
<organism evidence="4 5">
    <name type="scientific">Steccherinum ochraceum</name>
    <dbReference type="NCBI Taxonomy" id="92696"/>
    <lineage>
        <taxon>Eukaryota</taxon>
        <taxon>Fungi</taxon>
        <taxon>Dikarya</taxon>
        <taxon>Basidiomycota</taxon>
        <taxon>Agaricomycotina</taxon>
        <taxon>Agaricomycetes</taxon>
        <taxon>Polyporales</taxon>
        <taxon>Steccherinaceae</taxon>
        <taxon>Steccherinum</taxon>
    </lineage>
</organism>
<dbReference type="InterPro" id="IPR035969">
    <property type="entry name" value="Rab-GAP_TBC_sf"/>
</dbReference>
<feature type="compositionally biased region" description="Basic and acidic residues" evidence="1">
    <location>
        <begin position="1057"/>
        <end position="1066"/>
    </location>
</feature>
<feature type="region of interest" description="Disordered" evidence="1">
    <location>
        <begin position="355"/>
        <end position="381"/>
    </location>
</feature>
<feature type="region of interest" description="Disordered" evidence="1">
    <location>
        <begin position="1056"/>
        <end position="1121"/>
    </location>
</feature>
<evidence type="ECO:0000259" key="2">
    <source>
        <dbReference type="PROSITE" id="PS50086"/>
    </source>
</evidence>
<evidence type="ECO:0000259" key="3">
    <source>
        <dbReference type="PROSITE" id="PS51184"/>
    </source>
</evidence>
<dbReference type="EMBL" id="RWJN01000018">
    <property type="protein sequence ID" value="TCD70587.1"/>
    <property type="molecule type" value="Genomic_DNA"/>
</dbReference>
<keyword evidence="5" id="KW-1185">Reference proteome</keyword>